<evidence type="ECO:0000313" key="3">
    <source>
        <dbReference type="Proteomes" id="UP000265882"/>
    </source>
</evidence>
<dbReference type="AlphaFoldDB" id="A0A3A4N960"/>
<dbReference type="InterPro" id="IPR027392">
    <property type="entry name" value="TF_Znf"/>
</dbReference>
<evidence type="ECO:0000259" key="1">
    <source>
        <dbReference type="Pfam" id="PF13453"/>
    </source>
</evidence>
<accession>A0A3A4N960</accession>
<comment type="caution">
    <text evidence="2">The sequence shown here is derived from an EMBL/GenBank/DDBJ whole genome shotgun (WGS) entry which is preliminary data.</text>
</comment>
<dbReference type="EMBL" id="QZKU01000142">
    <property type="protein sequence ID" value="RJP14846.1"/>
    <property type="molecule type" value="Genomic_DNA"/>
</dbReference>
<feature type="domain" description="Transcription factor zinc-finger" evidence="1">
    <location>
        <begin position="73"/>
        <end position="111"/>
    </location>
</feature>
<sequence length="178" mass="20771">MVRCPKCRELMRQQDTVGHYGTVLQLYQCNACMGIWVDRDVAFALSRDSALEVESDVELDEIVTEPRDTALFCPRCEIYLTEQEGMNLPQGLHIDYCPGCHGFWFDKGELMIYKTYLEEKRIQNKERMRQSEAKKKEDRRRKDGLKKTLELGGTTFGAGYHPGITLARQLINLWRFLR</sequence>
<dbReference type="Proteomes" id="UP000265882">
    <property type="component" value="Unassembled WGS sequence"/>
</dbReference>
<gene>
    <name evidence="2" type="ORF">C4520_21115</name>
</gene>
<reference evidence="2 3" key="1">
    <citation type="journal article" date="2017" name="ISME J.">
        <title>Energy and carbon metabolisms in a deep terrestrial subsurface fluid microbial community.</title>
        <authorList>
            <person name="Momper L."/>
            <person name="Jungbluth S.P."/>
            <person name="Lee M.D."/>
            <person name="Amend J.P."/>
        </authorList>
    </citation>
    <scope>NUCLEOTIDE SEQUENCE [LARGE SCALE GENOMIC DNA]</scope>
    <source>
        <strain evidence="2">SURF_5</strain>
    </source>
</reference>
<organism evidence="2 3">
    <name type="scientific">Abyssobacteria bacterium (strain SURF_5)</name>
    <dbReference type="NCBI Taxonomy" id="2093360"/>
    <lineage>
        <taxon>Bacteria</taxon>
        <taxon>Pseudomonadati</taxon>
        <taxon>Candidatus Hydrogenedentota</taxon>
        <taxon>Candidatus Abyssobacteria</taxon>
    </lineage>
</organism>
<proteinExistence type="predicted"/>
<protein>
    <recommendedName>
        <fullName evidence="1">Transcription factor zinc-finger domain-containing protein</fullName>
    </recommendedName>
</protein>
<dbReference type="Pfam" id="PF13453">
    <property type="entry name" value="Zn_ribbon_TFIIB"/>
    <property type="match status" value="1"/>
</dbReference>
<name>A0A3A4N960_ABYX5</name>
<evidence type="ECO:0000313" key="2">
    <source>
        <dbReference type="EMBL" id="RJP14846.1"/>
    </source>
</evidence>